<dbReference type="AlphaFoldDB" id="A0A835I205"/>
<dbReference type="EMBL" id="JADFTS010000004">
    <property type="protein sequence ID" value="KAF9608627.1"/>
    <property type="molecule type" value="Genomic_DNA"/>
</dbReference>
<keyword evidence="2" id="KW-1185">Reference proteome</keyword>
<reference evidence="1 2" key="1">
    <citation type="submission" date="2020-10" db="EMBL/GenBank/DDBJ databases">
        <title>The Coptis chinensis genome and diversification of protoberbering-type alkaloids.</title>
        <authorList>
            <person name="Wang B."/>
            <person name="Shu S."/>
            <person name="Song C."/>
            <person name="Liu Y."/>
        </authorList>
    </citation>
    <scope>NUCLEOTIDE SEQUENCE [LARGE SCALE GENOMIC DNA]</scope>
    <source>
        <strain evidence="1">HL-2020</strain>
        <tissue evidence="1">Leaf</tissue>
    </source>
</reference>
<evidence type="ECO:0000313" key="2">
    <source>
        <dbReference type="Proteomes" id="UP000631114"/>
    </source>
</evidence>
<dbReference type="Gene3D" id="3.50.50.60">
    <property type="entry name" value="FAD/NAD(P)-binding domain"/>
    <property type="match status" value="1"/>
</dbReference>
<proteinExistence type="predicted"/>
<dbReference type="Proteomes" id="UP000631114">
    <property type="component" value="Unassembled WGS sequence"/>
</dbReference>
<evidence type="ECO:0000313" key="1">
    <source>
        <dbReference type="EMBL" id="KAF9608627.1"/>
    </source>
</evidence>
<organism evidence="1 2">
    <name type="scientific">Coptis chinensis</name>
    <dbReference type="NCBI Taxonomy" id="261450"/>
    <lineage>
        <taxon>Eukaryota</taxon>
        <taxon>Viridiplantae</taxon>
        <taxon>Streptophyta</taxon>
        <taxon>Embryophyta</taxon>
        <taxon>Tracheophyta</taxon>
        <taxon>Spermatophyta</taxon>
        <taxon>Magnoliopsida</taxon>
        <taxon>Ranunculales</taxon>
        <taxon>Ranunculaceae</taxon>
        <taxon>Coptidoideae</taxon>
        <taxon>Coptis</taxon>
    </lineage>
</organism>
<name>A0A835I205_9MAGN</name>
<dbReference type="OrthoDB" id="687274at2759"/>
<accession>A0A835I205</accession>
<sequence>MEEYNGLNLDQKFNDVPNIPDFPPNKGSEVIEGKVLHSMDYSAMDDASAANLIEGKTDTVVGILKSALDIANSGGSVVYYWLVWSWDQVVVG</sequence>
<dbReference type="InterPro" id="IPR036188">
    <property type="entry name" value="FAD/NAD-bd_sf"/>
</dbReference>
<gene>
    <name evidence="1" type="ORF">IFM89_010112</name>
</gene>
<comment type="caution">
    <text evidence="1">The sequence shown here is derived from an EMBL/GenBank/DDBJ whole genome shotgun (WGS) entry which is preliminary data.</text>
</comment>
<protein>
    <submittedName>
        <fullName evidence="1">Uncharacterized protein</fullName>
    </submittedName>
</protein>